<dbReference type="Pfam" id="PF00753">
    <property type="entry name" value="Lactamase_B"/>
    <property type="match status" value="1"/>
</dbReference>
<keyword evidence="4" id="KW-1185">Reference proteome</keyword>
<sequence length="428" mass="47214">MRRSSNRNRDCRYYIRPGYLVQVLLITAFIILSGCGVDSRESNSDRSTVMSEGTHADNDNSTSIDITKIPQSSHSLNTPQKFVKSQQSDTIENSVLNDQLQITFLDVGQADSILISQGQRYMLIDAGNNADEELVVNYLKSKGIGKLDYVIGTHAHEDHIGGLDAVINDFEIGKVLMPKQISTTKTFEDVLVAIKNKGMKVTTPKVGDVYELGKAKWTILAPNKEKYENINNSSLVVRMTFGNNSFIFMGDAEELSEREILSNNLEIQSDLIKIGHHGSGSSTTALFLKKVSAKYAVISVGKDNSYGHPDSLILNRLKTFGVEVFRTDEIGTIVVTSDGDTIKFDKNASAIKEQAPPVESKAPNTHSSVVTSSPEKTEIKEITVYITKNEEKYHAAGCSYLRKSSIPIELFDAKNSGYTPCSRCNPPR</sequence>
<dbReference type="InterPro" id="IPR052159">
    <property type="entry name" value="Competence_DNA_uptake"/>
</dbReference>
<accession>A0A4Q0I2X8</accession>
<dbReference type="AlphaFoldDB" id="A0A4Q0I2X8"/>
<feature type="compositionally biased region" description="Polar residues" evidence="1">
    <location>
        <begin position="362"/>
        <end position="373"/>
    </location>
</feature>
<reference evidence="4" key="1">
    <citation type="submission" date="2018-11" db="EMBL/GenBank/DDBJ databases">
        <title>Genome sequencing of a novel mesophilic and cellulolytic organism within the genus Hungateiclostridium.</title>
        <authorList>
            <person name="Rettenmaier R."/>
            <person name="Liebl W."/>
            <person name="Zverlov V."/>
        </authorList>
    </citation>
    <scope>NUCLEOTIDE SEQUENCE [LARGE SCALE GENOMIC DNA]</scope>
    <source>
        <strain evidence="4">N2K1</strain>
    </source>
</reference>
<feature type="region of interest" description="Disordered" evidence="1">
    <location>
        <begin position="38"/>
        <end position="64"/>
    </location>
</feature>
<evidence type="ECO:0000313" key="4">
    <source>
        <dbReference type="Proteomes" id="UP000289166"/>
    </source>
</evidence>
<keyword evidence="3" id="KW-0378">Hydrolase</keyword>
<dbReference type="OrthoDB" id="9783680at2"/>
<dbReference type="Gene3D" id="3.60.15.10">
    <property type="entry name" value="Ribonuclease Z/Hydroxyacylglutathione hydrolase-like"/>
    <property type="match status" value="1"/>
</dbReference>
<dbReference type="PROSITE" id="PS51257">
    <property type="entry name" value="PROKAR_LIPOPROTEIN"/>
    <property type="match status" value="1"/>
</dbReference>
<dbReference type="SUPFAM" id="SSF56281">
    <property type="entry name" value="Metallo-hydrolase/oxidoreductase"/>
    <property type="match status" value="1"/>
</dbReference>
<dbReference type="PANTHER" id="PTHR30619">
    <property type="entry name" value="DNA INTERNALIZATION/COMPETENCE PROTEIN COMEC/REC2"/>
    <property type="match status" value="1"/>
</dbReference>
<feature type="region of interest" description="Disordered" evidence="1">
    <location>
        <begin position="353"/>
        <end position="373"/>
    </location>
</feature>
<proteinExistence type="predicted"/>
<comment type="caution">
    <text evidence="3">The sequence shown here is derived from an EMBL/GenBank/DDBJ whole genome shotgun (WGS) entry which is preliminary data.</text>
</comment>
<evidence type="ECO:0000313" key="3">
    <source>
        <dbReference type="EMBL" id="RXE58590.1"/>
    </source>
</evidence>
<feature type="domain" description="Metallo-beta-lactamase" evidence="2">
    <location>
        <begin position="109"/>
        <end position="302"/>
    </location>
</feature>
<dbReference type="InterPro" id="IPR001279">
    <property type="entry name" value="Metallo-B-lactamas"/>
</dbReference>
<dbReference type="GO" id="GO:0016787">
    <property type="term" value="F:hydrolase activity"/>
    <property type="evidence" value="ECO:0007669"/>
    <property type="project" value="UniProtKB-KW"/>
</dbReference>
<gene>
    <name evidence="3" type="ORF">EFD62_11220</name>
</gene>
<dbReference type="InterPro" id="IPR036866">
    <property type="entry name" value="RibonucZ/Hydroxyglut_hydro"/>
</dbReference>
<organism evidence="3 4">
    <name type="scientific">Acetivibrio mesophilus</name>
    <dbReference type="NCBI Taxonomy" id="2487273"/>
    <lineage>
        <taxon>Bacteria</taxon>
        <taxon>Bacillati</taxon>
        <taxon>Bacillota</taxon>
        <taxon>Clostridia</taxon>
        <taxon>Eubacteriales</taxon>
        <taxon>Oscillospiraceae</taxon>
        <taxon>Acetivibrio</taxon>
    </lineage>
</organism>
<dbReference type="CDD" id="cd07731">
    <property type="entry name" value="ComA-like_MBL-fold"/>
    <property type="match status" value="1"/>
</dbReference>
<dbReference type="InterPro" id="IPR035681">
    <property type="entry name" value="ComA-like_MBL"/>
</dbReference>
<evidence type="ECO:0000256" key="1">
    <source>
        <dbReference type="SAM" id="MobiDB-lite"/>
    </source>
</evidence>
<dbReference type="EMBL" id="RLII01000015">
    <property type="protein sequence ID" value="RXE58590.1"/>
    <property type="molecule type" value="Genomic_DNA"/>
</dbReference>
<evidence type="ECO:0000259" key="2">
    <source>
        <dbReference type="SMART" id="SM00849"/>
    </source>
</evidence>
<dbReference type="PANTHER" id="PTHR30619:SF1">
    <property type="entry name" value="RECOMBINATION PROTEIN 2"/>
    <property type="match status" value="1"/>
</dbReference>
<protein>
    <submittedName>
        <fullName evidence="3">MBL fold metallo-hydrolase</fullName>
    </submittedName>
</protein>
<dbReference type="RefSeq" id="WP_128706143.1">
    <property type="nucleotide sequence ID" value="NZ_RLII01000015.1"/>
</dbReference>
<dbReference type="Proteomes" id="UP000289166">
    <property type="component" value="Unassembled WGS sequence"/>
</dbReference>
<name>A0A4Q0I2X8_9FIRM</name>
<dbReference type="SMART" id="SM00849">
    <property type="entry name" value="Lactamase_B"/>
    <property type="match status" value="1"/>
</dbReference>